<keyword evidence="1" id="KW-1133">Transmembrane helix</keyword>
<dbReference type="RefSeq" id="WP_151622434.1">
    <property type="nucleotide sequence ID" value="NZ_CP043028.1"/>
</dbReference>
<feature type="transmembrane region" description="Helical" evidence="1">
    <location>
        <begin position="260"/>
        <end position="282"/>
    </location>
</feature>
<evidence type="ECO:0000256" key="1">
    <source>
        <dbReference type="SAM" id="Phobius"/>
    </source>
</evidence>
<protein>
    <submittedName>
        <fullName evidence="3">Acyltransferase</fullName>
    </submittedName>
</protein>
<reference evidence="4" key="1">
    <citation type="submission" date="2019-08" db="EMBL/GenBank/DDBJ databases">
        <title>Complete Genome Sequence of the Polysaccharide-Degrading Rumen Bacterium Pseudobutyrivibrio xylanivorans MA3014.</title>
        <authorList>
            <person name="Palevich N."/>
            <person name="Maclean P.H."/>
            <person name="Kelly W.J."/>
            <person name="Leahy S.C."/>
            <person name="Rakonjac J."/>
            <person name="Attwood G.T."/>
        </authorList>
    </citation>
    <scope>NUCLEOTIDE SEQUENCE [LARGE SCALE GENOMIC DNA]</scope>
    <source>
        <strain evidence="4">MA3014</strain>
    </source>
</reference>
<evidence type="ECO:0000313" key="4">
    <source>
        <dbReference type="Proteomes" id="UP000327030"/>
    </source>
</evidence>
<organism evidence="3 4">
    <name type="scientific">Pseudobutyrivibrio xylanivorans</name>
    <dbReference type="NCBI Taxonomy" id="185007"/>
    <lineage>
        <taxon>Bacteria</taxon>
        <taxon>Bacillati</taxon>
        <taxon>Bacillota</taxon>
        <taxon>Clostridia</taxon>
        <taxon>Lachnospirales</taxon>
        <taxon>Lachnospiraceae</taxon>
        <taxon>Pseudobutyrivibrio</taxon>
    </lineage>
</organism>
<feature type="transmembrane region" description="Helical" evidence="1">
    <location>
        <begin position="189"/>
        <end position="212"/>
    </location>
</feature>
<gene>
    <name evidence="3" type="ORF">FXF36_03170</name>
</gene>
<feature type="transmembrane region" description="Helical" evidence="1">
    <location>
        <begin position="7"/>
        <end position="24"/>
    </location>
</feature>
<proteinExistence type="predicted"/>
<accession>A0A5P6VMY6</accession>
<evidence type="ECO:0000259" key="2">
    <source>
        <dbReference type="Pfam" id="PF01757"/>
    </source>
</evidence>
<evidence type="ECO:0000313" key="3">
    <source>
        <dbReference type="EMBL" id="QFJ53937.1"/>
    </source>
</evidence>
<keyword evidence="3" id="KW-0012">Acyltransferase</keyword>
<dbReference type="OrthoDB" id="2027403at2"/>
<keyword evidence="1" id="KW-0812">Transmembrane</keyword>
<feature type="transmembrane region" description="Helical" evidence="1">
    <location>
        <begin position="228"/>
        <end position="248"/>
    </location>
</feature>
<name>A0A5P6VMY6_PSEXY</name>
<sequence>MKRAGNIEFLRFVFAIAIVAHHAMLEGYMAMWGGFLSVEFFYILTGAFIAKSCKKECEHEYTEDIHSTVKKTYSYLYKRILAIFPELIISTFIGLLFFVLIGVVDIHSYNYFRHVLNDFLFLQSFGMPVASVSGIVWYLSSMFIGISIIYPFVRRHYTEYCKLIAPILSMLILGILIHTYGTLNVPAEYLFGIINTGNLRSIAFISLGCFVYEQAVSLNEKKLSKKKVIVFTLLEIVCYVLILLHMHLYTSDNSIFDEQAVILMVIGLTISLSDISIIGSLLKENRIAIWLGKYSGALFFGHFVWVQHPKELATLLKYTGNNQKIISIVVAFGVSFILMMLSLWIKSCSVYKNLIMKIST</sequence>
<dbReference type="Proteomes" id="UP000327030">
    <property type="component" value="Chromosome 1"/>
</dbReference>
<feature type="transmembrane region" description="Helical" evidence="1">
    <location>
        <begin position="287"/>
        <end position="305"/>
    </location>
</feature>
<feature type="transmembrane region" description="Helical" evidence="1">
    <location>
        <begin position="124"/>
        <end position="151"/>
    </location>
</feature>
<feature type="transmembrane region" description="Helical" evidence="1">
    <location>
        <begin position="163"/>
        <end position="183"/>
    </location>
</feature>
<feature type="transmembrane region" description="Helical" evidence="1">
    <location>
        <begin position="30"/>
        <end position="50"/>
    </location>
</feature>
<feature type="domain" description="Acyltransferase 3" evidence="2">
    <location>
        <begin position="6"/>
        <end position="341"/>
    </location>
</feature>
<dbReference type="KEGG" id="pxv:FXF36_03170"/>
<dbReference type="Pfam" id="PF01757">
    <property type="entry name" value="Acyl_transf_3"/>
    <property type="match status" value="1"/>
</dbReference>
<dbReference type="InterPro" id="IPR002656">
    <property type="entry name" value="Acyl_transf_3_dom"/>
</dbReference>
<keyword evidence="3" id="KW-0808">Transferase</keyword>
<feature type="transmembrane region" description="Helical" evidence="1">
    <location>
        <begin position="325"/>
        <end position="345"/>
    </location>
</feature>
<keyword evidence="1" id="KW-0472">Membrane</keyword>
<dbReference type="EMBL" id="CP043028">
    <property type="protein sequence ID" value="QFJ53937.1"/>
    <property type="molecule type" value="Genomic_DNA"/>
</dbReference>
<dbReference type="GO" id="GO:0016747">
    <property type="term" value="F:acyltransferase activity, transferring groups other than amino-acyl groups"/>
    <property type="evidence" value="ECO:0007669"/>
    <property type="project" value="InterPro"/>
</dbReference>
<dbReference type="AlphaFoldDB" id="A0A5P6VMY6"/>
<feature type="transmembrane region" description="Helical" evidence="1">
    <location>
        <begin position="80"/>
        <end position="104"/>
    </location>
</feature>